<proteinExistence type="predicted"/>
<protein>
    <submittedName>
        <fullName evidence="1">Uncharacterized protein</fullName>
    </submittedName>
</protein>
<name>A0ACB8S1V6_9AGAM</name>
<dbReference type="Proteomes" id="UP000814033">
    <property type="component" value="Unassembled WGS sequence"/>
</dbReference>
<accession>A0ACB8S1V6</accession>
<sequence length="334" mass="37574">MRTYGPGFTVSPSFQLPTAKISTDSWHGAKEESCCLHWHETFASSISRLVVAPLRFPLESFTSTKQLCAVISDAVKAHAEAYTQAHILHRDVSSSTIRFDECGRGFLIDWDLPKLDILAASEPRRQWRTGTWQFISGAILMRPAEKEHGLSDDLESFCHVLVYNLVKHRPTKFPQLYSDIDSFFDKFVEMYDGTIVGGAGKVNFFFGGQLHTRGFKGCLPIPCIEAVEALRALFKRLYDDSEDVPSSKNDSEDVPSSKNVQDIFNTSLDSSRDKEWWVDDHSEYIREAYPPSKRKRDDEEVVTAKKLFQSSSSLIQSSPSLISVPSGSNDVFVA</sequence>
<evidence type="ECO:0000313" key="2">
    <source>
        <dbReference type="Proteomes" id="UP000814033"/>
    </source>
</evidence>
<gene>
    <name evidence="1" type="ORF">FA95DRAFT_1514613</name>
</gene>
<organism evidence="1 2">
    <name type="scientific">Auriscalpium vulgare</name>
    <dbReference type="NCBI Taxonomy" id="40419"/>
    <lineage>
        <taxon>Eukaryota</taxon>
        <taxon>Fungi</taxon>
        <taxon>Dikarya</taxon>
        <taxon>Basidiomycota</taxon>
        <taxon>Agaricomycotina</taxon>
        <taxon>Agaricomycetes</taxon>
        <taxon>Russulales</taxon>
        <taxon>Auriscalpiaceae</taxon>
        <taxon>Auriscalpium</taxon>
    </lineage>
</organism>
<feature type="non-terminal residue" evidence="1">
    <location>
        <position position="1"/>
    </location>
</feature>
<reference evidence="1" key="1">
    <citation type="submission" date="2021-02" db="EMBL/GenBank/DDBJ databases">
        <authorList>
            <consortium name="DOE Joint Genome Institute"/>
            <person name="Ahrendt S."/>
            <person name="Looney B.P."/>
            <person name="Miyauchi S."/>
            <person name="Morin E."/>
            <person name="Drula E."/>
            <person name="Courty P.E."/>
            <person name="Chicoki N."/>
            <person name="Fauchery L."/>
            <person name="Kohler A."/>
            <person name="Kuo A."/>
            <person name="Labutti K."/>
            <person name="Pangilinan J."/>
            <person name="Lipzen A."/>
            <person name="Riley R."/>
            <person name="Andreopoulos W."/>
            <person name="He G."/>
            <person name="Johnson J."/>
            <person name="Barry K.W."/>
            <person name="Grigoriev I.V."/>
            <person name="Nagy L."/>
            <person name="Hibbett D."/>
            <person name="Henrissat B."/>
            <person name="Matheny P.B."/>
            <person name="Labbe J."/>
            <person name="Martin F."/>
        </authorList>
    </citation>
    <scope>NUCLEOTIDE SEQUENCE</scope>
    <source>
        <strain evidence="1">FP105234-sp</strain>
    </source>
</reference>
<dbReference type="EMBL" id="MU275865">
    <property type="protein sequence ID" value="KAI0050117.1"/>
    <property type="molecule type" value="Genomic_DNA"/>
</dbReference>
<keyword evidence="2" id="KW-1185">Reference proteome</keyword>
<evidence type="ECO:0000313" key="1">
    <source>
        <dbReference type="EMBL" id="KAI0050117.1"/>
    </source>
</evidence>
<reference evidence="1" key="2">
    <citation type="journal article" date="2022" name="New Phytol.">
        <title>Evolutionary transition to the ectomycorrhizal habit in the genomes of a hyperdiverse lineage of mushroom-forming fungi.</title>
        <authorList>
            <person name="Looney B."/>
            <person name="Miyauchi S."/>
            <person name="Morin E."/>
            <person name="Drula E."/>
            <person name="Courty P.E."/>
            <person name="Kohler A."/>
            <person name="Kuo A."/>
            <person name="LaButti K."/>
            <person name="Pangilinan J."/>
            <person name="Lipzen A."/>
            <person name="Riley R."/>
            <person name="Andreopoulos W."/>
            <person name="He G."/>
            <person name="Johnson J."/>
            <person name="Nolan M."/>
            <person name="Tritt A."/>
            <person name="Barry K.W."/>
            <person name="Grigoriev I.V."/>
            <person name="Nagy L.G."/>
            <person name="Hibbett D."/>
            <person name="Henrissat B."/>
            <person name="Matheny P.B."/>
            <person name="Labbe J."/>
            <person name="Martin F.M."/>
        </authorList>
    </citation>
    <scope>NUCLEOTIDE SEQUENCE</scope>
    <source>
        <strain evidence="1">FP105234-sp</strain>
    </source>
</reference>
<comment type="caution">
    <text evidence="1">The sequence shown here is derived from an EMBL/GenBank/DDBJ whole genome shotgun (WGS) entry which is preliminary data.</text>
</comment>